<dbReference type="Proteomes" id="UP000636709">
    <property type="component" value="Unassembled WGS sequence"/>
</dbReference>
<gene>
    <name evidence="2" type="ORF">HU200_049151</name>
</gene>
<dbReference type="PANTHER" id="PTHR35832:SF9">
    <property type="entry name" value="OS12G0276800 PROTEIN"/>
    <property type="match status" value="1"/>
</dbReference>
<dbReference type="EMBL" id="JACEFO010002214">
    <property type="protein sequence ID" value="KAF8672907.1"/>
    <property type="molecule type" value="Genomic_DNA"/>
</dbReference>
<sequence>MADIAFGSVEKIVKIGLKIKEAADTVRRNEEECQEIQKVVARVSAILLQLHQTKMMKGPAVDGALLGLEETLDRALKLVVECQEGHIVGRFFTAGGMSKELRRVQDDISQKMMLALFAINVQATIILTNIQSDGAHRLPSQQQVVYNISWYYFLQRFCSNLHYVLASLFARHGLRKFTMSELEAATHYFSAENVIGKGGFSNVYKVLVSSSANLYHF</sequence>
<evidence type="ECO:0000313" key="2">
    <source>
        <dbReference type="EMBL" id="KAF8672907.1"/>
    </source>
</evidence>
<dbReference type="AlphaFoldDB" id="A0A835AU09"/>
<dbReference type="CDD" id="cd21037">
    <property type="entry name" value="MLKL_NTD"/>
    <property type="match status" value="1"/>
</dbReference>
<dbReference type="InterPro" id="IPR054000">
    <property type="entry name" value="MLKL_N"/>
</dbReference>
<comment type="caution">
    <text evidence="2">The sequence shown here is derived from an EMBL/GenBank/DDBJ whole genome shotgun (WGS) entry which is preliminary data.</text>
</comment>
<keyword evidence="3" id="KW-1185">Reference proteome</keyword>
<dbReference type="SUPFAM" id="SSF56112">
    <property type="entry name" value="Protein kinase-like (PK-like)"/>
    <property type="match status" value="1"/>
</dbReference>
<protein>
    <recommendedName>
        <fullName evidence="1">Mixed lineage kinase domain-containing protein</fullName>
    </recommendedName>
</protein>
<dbReference type="InterPro" id="IPR011009">
    <property type="entry name" value="Kinase-like_dom_sf"/>
</dbReference>
<dbReference type="Gene3D" id="1.20.930.20">
    <property type="entry name" value="Adaptor protein Cbl, N-terminal domain"/>
    <property type="match status" value="1"/>
</dbReference>
<dbReference type="PANTHER" id="PTHR35832">
    <property type="entry name" value="OS12G0248400 PROTEIN-RELATED"/>
    <property type="match status" value="1"/>
</dbReference>
<dbReference type="OrthoDB" id="627753at2759"/>
<organism evidence="2 3">
    <name type="scientific">Digitaria exilis</name>
    <dbReference type="NCBI Taxonomy" id="1010633"/>
    <lineage>
        <taxon>Eukaryota</taxon>
        <taxon>Viridiplantae</taxon>
        <taxon>Streptophyta</taxon>
        <taxon>Embryophyta</taxon>
        <taxon>Tracheophyta</taxon>
        <taxon>Spermatophyta</taxon>
        <taxon>Magnoliopsida</taxon>
        <taxon>Liliopsida</taxon>
        <taxon>Poales</taxon>
        <taxon>Poaceae</taxon>
        <taxon>PACMAD clade</taxon>
        <taxon>Panicoideae</taxon>
        <taxon>Panicodae</taxon>
        <taxon>Paniceae</taxon>
        <taxon>Anthephorinae</taxon>
        <taxon>Digitaria</taxon>
    </lineage>
</organism>
<reference evidence="2" key="1">
    <citation type="submission" date="2020-07" db="EMBL/GenBank/DDBJ databases">
        <title>Genome sequence and genetic diversity analysis of an under-domesticated orphan crop, white fonio (Digitaria exilis).</title>
        <authorList>
            <person name="Bennetzen J.L."/>
            <person name="Chen S."/>
            <person name="Ma X."/>
            <person name="Wang X."/>
            <person name="Yssel A.E.J."/>
            <person name="Chaluvadi S.R."/>
            <person name="Johnson M."/>
            <person name="Gangashetty P."/>
            <person name="Hamidou F."/>
            <person name="Sanogo M.D."/>
            <person name="Zwaenepoel A."/>
            <person name="Wallace J."/>
            <person name="Van De Peer Y."/>
            <person name="Van Deynze A."/>
        </authorList>
    </citation>
    <scope>NUCLEOTIDE SEQUENCE</scope>
    <source>
        <tissue evidence="2">Leaves</tissue>
    </source>
</reference>
<dbReference type="GO" id="GO:0007166">
    <property type="term" value="P:cell surface receptor signaling pathway"/>
    <property type="evidence" value="ECO:0007669"/>
    <property type="project" value="InterPro"/>
</dbReference>
<dbReference type="InterPro" id="IPR036537">
    <property type="entry name" value="Adaptor_Cbl_N_dom_sf"/>
</dbReference>
<feature type="domain" description="Mixed lineage kinase" evidence="1">
    <location>
        <begin position="9"/>
        <end position="117"/>
    </location>
</feature>
<evidence type="ECO:0000259" key="1">
    <source>
        <dbReference type="Pfam" id="PF22215"/>
    </source>
</evidence>
<name>A0A835AU09_9POAL</name>
<evidence type="ECO:0000313" key="3">
    <source>
        <dbReference type="Proteomes" id="UP000636709"/>
    </source>
</evidence>
<dbReference type="Pfam" id="PF22215">
    <property type="entry name" value="MLKL_N"/>
    <property type="match status" value="1"/>
</dbReference>
<proteinExistence type="predicted"/>
<dbReference type="InterPro" id="IPR059179">
    <property type="entry name" value="MLKL-like_MCAfunc"/>
</dbReference>
<accession>A0A835AU09</accession>
<dbReference type="Gene3D" id="3.30.200.20">
    <property type="entry name" value="Phosphorylase Kinase, domain 1"/>
    <property type="match status" value="1"/>
</dbReference>